<gene>
    <name evidence="1" type="ORF">ECPE_LOCUS9516</name>
</gene>
<dbReference type="CDD" id="cd00063">
    <property type="entry name" value="FN3"/>
    <property type="match status" value="1"/>
</dbReference>
<evidence type="ECO:0000313" key="1">
    <source>
        <dbReference type="EMBL" id="VDP85515.1"/>
    </source>
</evidence>
<evidence type="ECO:0000313" key="2">
    <source>
        <dbReference type="Proteomes" id="UP000272942"/>
    </source>
</evidence>
<evidence type="ECO:0008006" key="3">
    <source>
        <dbReference type="Google" id="ProtNLM"/>
    </source>
</evidence>
<dbReference type="SUPFAM" id="SSF49265">
    <property type="entry name" value="Fibronectin type III"/>
    <property type="match status" value="1"/>
</dbReference>
<protein>
    <recommendedName>
        <fullName evidence="3">Fibronectin type-III domain-containing protein</fullName>
    </recommendedName>
</protein>
<dbReference type="InterPro" id="IPR003961">
    <property type="entry name" value="FN3_dom"/>
</dbReference>
<dbReference type="OrthoDB" id="10253954at2759"/>
<accession>A0A3P8I8E8</accession>
<dbReference type="Gene3D" id="2.60.40.10">
    <property type="entry name" value="Immunoglobulins"/>
    <property type="match status" value="1"/>
</dbReference>
<proteinExistence type="predicted"/>
<keyword evidence="2" id="KW-1185">Reference proteome</keyword>
<sequence length="200" mass="22444">MEEGPTYAFLQWYPPNISRETQLKTPDGQVIDSYTLFLTRANDSIELGATITTSATTIGTGTLSGFPAFRKQLTDIPARQFHPDGALQYKVTDLRPYTNYSVEVAAVSNSLGMSDPSNRIVFTTAEVVNKDIREWERHRTKPERIYQMTKNASGQINGIEKIQWSHDGIVKPDGTPDRECQPQTRNEFITALHLHSANGK</sequence>
<dbReference type="EMBL" id="UZAN01047542">
    <property type="protein sequence ID" value="VDP85515.1"/>
    <property type="molecule type" value="Genomic_DNA"/>
</dbReference>
<dbReference type="InterPro" id="IPR013783">
    <property type="entry name" value="Ig-like_fold"/>
</dbReference>
<organism evidence="1 2">
    <name type="scientific">Echinostoma caproni</name>
    <dbReference type="NCBI Taxonomy" id="27848"/>
    <lineage>
        <taxon>Eukaryota</taxon>
        <taxon>Metazoa</taxon>
        <taxon>Spiralia</taxon>
        <taxon>Lophotrochozoa</taxon>
        <taxon>Platyhelminthes</taxon>
        <taxon>Trematoda</taxon>
        <taxon>Digenea</taxon>
        <taxon>Plagiorchiida</taxon>
        <taxon>Echinostomata</taxon>
        <taxon>Echinostomatoidea</taxon>
        <taxon>Echinostomatidae</taxon>
        <taxon>Echinostoma</taxon>
    </lineage>
</organism>
<dbReference type="AlphaFoldDB" id="A0A3P8I8E8"/>
<name>A0A3P8I8E8_9TREM</name>
<dbReference type="Proteomes" id="UP000272942">
    <property type="component" value="Unassembled WGS sequence"/>
</dbReference>
<reference evidence="1 2" key="1">
    <citation type="submission" date="2018-11" db="EMBL/GenBank/DDBJ databases">
        <authorList>
            <consortium name="Pathogen Informatics"/>
        </authorList>
    </citation>
    <scope>NUCLEOTIDE SEQUENCE [LARGE SCALE GENOMIC DNA]</scope>
    <source>
        <strain evidence="1 2">Egypt</strain>
    </source>
</reference>
<dbReference type="InterPro" id="IPR036116">
    <property type="entry name" value="FN3_sf"/>
</dbReference>